<accession>A0A1R3FXD0</accession>
<evidence type="ECO:0000313" key="1">
    <source>
        <dbReference type="EMBL" id="OMO50501.1"/>
    </source>
</evidence>
<sequence length="36" mass="4156">MELNMSCQNLPQGNVELTEWHIGPEVNQRPFDSKRG</sequence>
<dbReference type="Gramene" id="OMO50501">
    <property type="protein sequence ID" value="OMO50501"/>
    <property type="gene ID" value="CCACVL1_30400"/>
</dbReference>
<comment type="caution">
    <text evidence="1">The sequence shown here is derived from an EMBL/GenBank/DDBJ whole genome shotgun (WGS) entry which is preliminary data.</text>
</comment>
<reference evidence="1 2" key="1">
    <citation type="submission" date="2013-09" db="EMBL/GenBank/DDBJ databases">
        <title>Corchorus capsularis genome sequencing.</title>
        <authorList>
            <person name="Alam M."/>
            <person name="Haque M.S."/>
            <person name="Islam M.S."/>
            <person name="Emdad E.M."/>
            <person name="Islam M.M."/>
            <person name="Ahmed B."/>
            <person name="Halim A."/>
            <person name="Hossen Q.M.M."/>
            <person name="Hossain M.Z."/>
            <person name="Ahmed R."/>
            <person name="Khan M.M."/>
            <person name="Islam R."/>
            <person name="Rashid M.M."/>
            <person name="Khan S.A."/>
            <person name="Rahman M.S."/>
            <person name="Alam M."/>
        </authorList>
    </citation>
    <scope>NUCLEOTIDE SEQUENCE [LARGE SCALE GENOMIC DNA]</scope>
    <source>
        <strain evidence="2">cv. CVL-1</strain>
        <tissue evidence="1">Whole seedling</tissue>
    </source>
</reference>
<gene>
    <name evidence="1" type="ORF">CCACVL1_30400</name>
</gene>
<protein>
    <submittedName>
        <fullName evidence="1">Uncharacterized protein</fullName>
    </submittedName>
</protein>
<name>A0A1R3FXD0_COCAP</name>
<dbReference type="AlphaFoldDB" id="A0A1R3FXD0"/>
<dbReference type="Proteomes" id="UP000188268">
    <property type="component" value="Unassembled WGS sequence"/>
</dbReference>
<dbReference type="EMBL" id="AWWV01016130">
    <property type="protein sequence ID" value="OMO50501.1"/>
    <property type="molecule type" value="Genomic_DNA"/>
</dbReference>
<organism evidence="1 2">
    <name type="scientific">Corchorus capsularis</name>
    <name type="common">Jute</name>
    <dbReference type="NCBI Taxonomy" id="210143"/>
    <lineage>
        <taxon>Eukaryota</taxon>
        <taxon>Viridiplantae</taxon>
        <taxon>Streptophyta</taxon>
        <taxon>Embryophyta</taxon>
        <taxon>Tracheophyta</taxon>
        <taxon>Spermatophyta</taxon>
        <taxon>Magnoliopsida</taxon>
        <taxon>eudicotyledons</taxon>
        <taxon>Gunneridae</taxon>
        <taxon>Pentapetalae</taxon>
        <taxon>rosids</taxon>
        <taxon>malvids</taxon>
        <taxon>Malvales</taxon>
        <taxon>Malvaceae</taxon>
        <taxon>Grewioideae</taxon>
        <taxon>Apeibeae</taxon>
        <taxon>Corchorus</taxon>
    </lineage>
</organism>
<proteinExistence type="predicted"/>
<evidence type="ECO:0000313" key="2">
    <source>
        <dbReference type="Proteomes" id="UP000188268"/>
    </source>
</evidence>
<keyword evidence="2" id="KW-1185">Reference proteome</keyword>